<feature type="domain" description="RES" evidence="1">
    <location>
        <begin position="37"/>
        <end position="164"/>
    </location>
</feature>
<evidence type="ECO:0000259" key="1">
    <source>
        <dbReference type="SMART" id="SM00953"/>
    </source>
</evidence>
<dbReference type="EMBL" id="CP035708">
    <property type="protein sequence ID" value="QEN02347.1"/>
    <property type="molecule type" value="Genomic_DNA"/>
</dbReference>
<evidence type="ECO:0000313" key="5">
    <source>
        <dbReference type="Proteomes" id="UP001549111"/>
    </source>
</evidence>
<evidence type="ECO:0000313" key="3">
    <source>
        <dbReference type="EMBL" id="QEN02347.1"/>
    </source>
</evidence>
<dbReference type="EMBL" id="JBEPLS010000002">
    <property type="protein sequence ID" value="MET3602781.1"/>
    <property type="molecule type" value="Genomic_DNA"/>
</dbReference>
<organism evidence="3 4">
    <name type="scientific">Sphaerotilus sulfidivorans</name>
    <dbReference type="NCBI Taxonomy" id="639200"/>
    <lineage>
        <taxon>Bacteria</taxon>
        <taxon>Pseudomonadati</taxon>
        <taxon>Pseudomonadota</taxon>
        <taxon>Betaproteobacteria</taxon>
        <taxon>Burkholderiales</taxon>
        <taxon>Sphaerotilaceae</taxon>
        <taxon>Sphaerotilus</taxon>
    </lineage>
</organism>
<proteinExistence type="predicted"/>
<gene>
    <name evidence="2" type="ORF">ABIC99_000565</name>
    <name evidence="3" type="ORF">EWH46_17315</name>
</gene>
<accession>A0A5C1Q4F2</accession>
<dbReference type="Proteomes" id="UP001549111">
    <property type="component" value="Unassembled WGS sequence"/>
</dbReference>
<evidence type="ECO:0000313" key="2">
    <source>
        <dbReference type="EMBL" id="MET3602781.1"/>
    </source>
</evidence>
<dbReference type="InterPro" id="IPR014914">
    <property type="entry name" value="RES_dom"/>
</dbReference>
<dbReference type="OrthoDB" id="8892985at2"/>
<keyword evidence="5" id="KW-1185">Reference proteome</keyword>
<dbReference type="RefSeq" id="WP_149504974.1">
    <property type="nucleotide sequence ID" value="NZ_CP035708.1"/>
</dbReference>
<dbReference type="SMART" id="SM00953">
    <property type="entry name" value="RES"/>
    <property type="match status" value="1"/>
</dbReference>
<sequence>MKLSDLTYCQEHTLPRLHSMYRIQRTRRTASTVAIGPVRLPPTGLMGGRFDLPDRPVGYFAEEPETAAYETLARREAHVLSMADLRLRSLLWVQLTEPVRLLDLRPHAPTWPVLTSLRFGCTQELAADAARHGYHGLIYRSAQQHDHDCYVLFDPALGWLRRVESAPLVDAATGGLHHLLRDVARGAQMPFVP</sequence>
<dbReference type="Proteomes" id="UP000323522">
    <property type="component" value="Chromosome"/>
</dbReference>
<evidence type="ECO:0000313" key="4">
    <source>
        <dbReference type="Proteomes" id="UP000323522"/>
    </source>
</evidence>
<reference evidence="2 5" key="2">
    <citation type="submission" date="2024-06" db="EMBL/GenBank/DDBJ databases">
        <title>Genomic Encyclopedia of Type Strains, Phase IV (KMG-IV): sequencing the most valuable type-strain genomes for metagenomic binning, comparative biology and taxonomic classification.</title>
        <authorList>
            <person name="Goeker M."/>
        </authorList>
    </citation>
    <scope>NUCLEOTIDE SEQUENCE [LARGE SCALE GENOMIC DNA]</scope>
    <source>
        <strain evidence="2 5">D-501</strain>
    </source>
</reference>
<dbReference type="KEGG" id="snn:EWH46_17315"/>
<reference evidence="3 4" key="1">
    <citation type="submission" date="2019-02" db="EMBL/GenBank/DDBJ databases">
        <title>Complete Genome Sequence and Methylome Analysis of Sphaerotilus natans subsp. sulfidivorans D-507.</title>
        <authorList>
            <person name="Fomenkov A."/>
            <person name="Gridneva E."/>
            <person name="Smolyakov D."/>
            <person name="Dubinina G."/>
            <person name="Vincze T."/>
            <person name="Grabovich M."/>
            <person name="Roberts R.J."/>
        </authorList>
    </citation>
    <scope>NUCLEOTIDE SEQUENCE [LARGE SCALE GENOMIC DNA]</scope>
    <source>
        <strain evidence="3 4">D-507</strain>
    </source>
</reference>
<protein>
    <submittedName>
        <fullName evidence="3">RES domain-containing protein</fullName>
    </submittedName>
</protein>
<dbReference type="Pfam" id="PF08808">
    <property type="entry name" value="RES"/>
    <property type="match status" value="1"/>
</dbReference>
<name>A0A5C1Q4F2_9BURK</name>
<dbReference type="AlphaFoldDB" id="A0A5C1Q4F2"/>